<dbReference type="HOGENOM" id="CLU_2052296_0_0_1"/>
<feature type="compositionally biased region" description="Polar residues" evidence="1">
    <location>
        <begin position="1"/>
        <end position="12"/>
    </location>
</feature>
<evidence type="ECO:0000256" key="1">
    <source>
        <dbReference type="SAM" id="MobiDB-lite"/>
    </source>
</evidence>
<feature type="compositionally biased region" description="Low complexity" evidence="1">
    <location>
        <begin position="40"/>
        <end position="51"/>
    </location>
</feature>
<reference evidence="2" key="2">
    <citation type="submission" date="2015-06" db="UniProtKB">
        <authorList>
            <consortium name="EnsemblMetazoa"/>
        </authorList>
    </citation>
    <scope>IDENTIFICATION</scope>
</reference>
<reference evidence="3" key="1">
    <citation type="submission" date="2013-02" db="EMBL/GenBank/DDBJ databases">
        <authorList>
            <person name="Hughes D."/>
        </authorList>
    </citation>
    <scope>NUCLEOTIDE SEQUENCE</scope>
    <source>
        <strain>Durham</strain>
        <strain evidence="3">NC isolate 2 -- Noor lab</strain>
    </source>
</reference>
<organism evidence="2 3">
    <name type="scientific">Megaselia scalaris</name>
    <name type="common">Humpbacked fly</name>
    <name type="synonym">Phora scalaris</name>
    <dbReference type="NCBI Taxonomy" id="36166"/>
    <lineage>
        <taxon>Eukaryota</taxon>
        <taxon>Metazoa</taxon>
        <taxon>Ecdysozoa</taxon>
        <taxon>Arthropoda</taxon>
        <taxon>Hexapoda</taxon>
        <taxon>Insecta</taxon>
        <taxon>Pterygota</taxon>
        <taxon>Neoptera</taxon>
        <taxon>Endopterygota</taxon>
        <taxon>Diptera</taxon>
        <taxon>Brachycera</taxon>
        <taxon>Muscomorpha</taxon>
        <taxon>Platypezoidea</taxon>
        <taxon>Phoridae</taxon>
        <taxon>Megaseliini</taxon>
        <taxon>Megaselia</taxon>
    </lineage>
</organism>
<name>T1GPC8_MEGSC</name>
<evidence type="ECO:0000313" key="2">
    <source>
        <dbReference type="EnsemblMetazoa" id="MESCA005454-PA"/>
    </source>
</evidence>
<proteinExistence type="predicted"/>
<protein>
    <submittedName>
        <fullName evidence="2">Uncharacterized protein</fullName>
    </submittedName>
</protein>
<feature type="region of interest" description="Disordered" evidence="1">
    <location>
        <begin position="1"/>
        <end position="28"/>
    </location>
</feature>
<dbReference type="AlphaFoldDB" id="T1GPC8"/>
<dbReference type="OMA" id="YMANFQP"/>
<evidence type="ECO:0000313" key="3">
    <source>
        <dbReference type="Proteomes" id="UP000015102"/>
    </source>
</evidence>
<dbReference type="Proteomes" id="UP000015102">
    <property type="component" value="Unassembled WGS sequence"/>
</dbReference>
<sequence length="120" mass="12745">MSMSAGTPTGNNGPPPIPPSKPVLSSPGAYKQNALNLINSNSNSVGNVTAGIHSVNKSHTPTGVGGEKPAIAARPIPPPTLPKYSSSFSKVDRERNDFSKLDRADREKVLWSPFFDILCF</sequence>
<dbReference type="EnsemblMetazoa" id="MESCA005454-RA">
    <property type="protein sequence ID" value="MESCA005454-PA"/>
    <property type="gene ID" value="MESCA005454"/>
</dbReference>
<feature type="region of interest" description="Disordered" evidence="1">
    <location>
        <begin position="40"/>
        <end position="88"/>
    </location>
</feature>
<accession>T1GPC8</accession>
<dbReference type="EMBL" id="CAQQ02035604">
    <property type="status" value="NOT_ANNOTATED_CDS"/>
    <property type="molecule type" value="Genomic_DNA"/>
</dbReference>
<keyword evidence="3" id="KW-1185">Reference proteome</keyword>
<dbReference type="STRING" id="36166.T1GPC8"/>